<dbReference type="InterPro" id="IPR032675">
    <property type="entry name" value="LRR_dom_sf"/>
</dbReference>
<dbReference type="SMART" id="SM00364">
    <property type="entry name" value="LRR_BAC"/>
    <property type="match status" value="4"/>
</dbReference>
<dbReference type="GO" id="GO:0031012">
    <property type="term" value="C:extracellular matrix"/>
    <property type="evidence" value="ECO:0007669"/>
    <property type="project" value="TreeGrafter"/>
</dbReference>
<evidence type="ECO:0000256" key="4">
    <source>
        <dbReference type="SAM" id="SignalP"/>
    </source>
</evidence>
<organism evidence="5 6">
    <name type="scientific">Ignelater luminosus</name>
    <name type="common">Cucubano</name>
    <name type="synonym">Pyrophorus luminosus</name>
    <dbReference type="NCBI Taxonomy" id="2038154"/>
    <lineage>
        <taxon>Eukaryota</taxon>
        <taxon>Metazoa</taxon>
        <taxon>Ecdysozoa</taxon>
        <taxon>Arthropoda</taxon>
        <taxon>Hexapoda</taxon>
        <taxon>Insecta</taxon>
        <taxon>Pterygota</taxon>
        <taxon>Neoptera</taxon>
        <taxon>Endopterygota</taxon>
        <taxon>Coleoptera</taxon>
        <taxon>Polyphaga</taxon>
        <taxon>Elateriformia</taxon>
        <taxon>Elateroidea</taxon>
        <taxon>Elateridae</taxon>
        <taxon>Agrypninae</taxon>
        <taxon>Pyrophorini</taxon>
        <taxon>Ignelater</taxon>
    </lineage>
</organism>
<feature type="signal peptide" evidence="4">
    <location>
        <begin position="1"/>
        <end position="22"/>
    </location>
</feature>
<dbReference type="PROSITE" id="PS51450">
    <property type="entry name" value="LRR"/>
    <property type="match status" value="4"/>
</dbReference>
<dbReference type="AlphaFoldDB" id="A0A8K0FY38"/>
<dbReference type="InterPro" id="IPR001611">
    <property type="entry name" value="Leu-rich_rpt"/>
</dbReference>
<dbReference type="PANTHER" id="PTHR24373">
    <property type="entry name" value="SLIT RELATED LEUCINE-RICH REPEAT NEURONAL PROTEIN"/>
    <property type="match status" value="1"/>
</dbReference>
<dbReference type="Proteomes" id="UP000801492">
    <property type="component" value="Unassembled WGS sequence"/>
</dbReference>
<keyword evidence="6" id="KW-1185">Reference proteome</keyword>
<keyword evidence="2 4" id="KW-0732">Signal</keyword>
<dbReference type="GO" id="GO:0005615">
    <property type="term" value="C:extracellular space"/>
    <property type="evidence" value="ECO:0007669"/>
    <property type="project" value="TreeGrafter"/>
</dbReference>
<dbReference type="OrthoDB" id="676979at2759"/>
<dbReference type="PRINTS" id="PR00019">
    <property type="entry name" value="LEURICHRPT"/>
</dbReference>
<name>A0A8K0FY38_IGNLU</name>
<dbReference type="SUPFAM" id="SSF52058">
    <property type="entry name" value="L domain-like"/>
    <property type="match status" value="1"/>
</dbReference>
<evidence type="ECO:0000313" key="5">
    <source>
        <dbReference type="EMBL" id="KAF2879136.1"/>
    </source>
</evidence>
<accession>A0A8K0FY38</accession>
<evidence type="ECO:0000256" key="2">
    <source>
        <dbReference type="ARBA" id="ARBA00022729"/>
    </source>
</evidence>
<dbReference type="Pfam" id="PF13855">
    <property type="entry name" value="LRR_8"/>
    <property type="match status" value="2"/>
</dbReference>
<proteinExistence type="predicted"/>
<dbReference type="InterPro" id="IPR003591">
    <property type="entry name" value="Leu-rich_rpt_typical-subtyp"/>
</dbReference>
<dbReference type="Pfam" id="PF13516">
    <property type="entry name" value="LRR_6"/>
    <property type="match status" value="1"/>
</dbReference>
<dbReference type="InterPro" id="IPR050328">
    <property type="entry name" value="Dev_Immune_Receptor"/>
</dbReference>
<protein>
    <submittedName>
        <fullName evidence="5">Uncharacterized protein</fullName>
    </submittedName>
</protein>
<dbReference type="Pfam" id="PF00560">
    <property type="entry name" value="LRR_1"/>
    <property type="match status" value="1"/>
</dbReference>
<dbReference type="EMBL" id="VTPC01091223">
    <property type="protein sequence ID" value="KAF2879136.1"/>
    <property type="molecule type" value="Genomic_DNA"/>
</dbReference>
<dbReference type="SMART" id="SM00369">
    <property type="entry name" value="LRR_TYP"/>
    <property type="match status" value="8"/>
</dbReference>
<reference evidence="5" key="1">
    <citation type="submission" date="2019-08" db="EMBL/GenBank/DDBJ databases">
        <title>The genome of the North American firefly Photinus pyralis.</title>
        <authorList>
            <consortium name="Photinus pyralis genome working group"/>
            <person name="Fallon T.R."/>
            <person name="Sander Lower S.E."/>
            <person name="Weng J.-K."/>
        </authorList>
    </citation>
    <scope>NUCLEOTIDE SEQUENCE</scope>
    <source>
        <strain evidence="5">TRF0915ILg1</strain>
        <tissue evidence="5">Whole body</tissue>
    </source>
</reference>
<comment type="caution">
    <text evidence="5">The sequence shown here is derived from an EMBL/GenBank/DDBJ whole genome shotgun (WGS) entry which is preliminary data.</text>
</comment>
<gene>
    <name evidence="5" type="ORF">ILUMI_27043</name>
</gene>
<feature type="chain" id="PRO_5035477289" evidence="4">
    <location>
        <begin position="23"/>
        <end position="386"/>
    </location>
</feature>
<keyword evidence="1" id="KW-0433">Leucine-rich repeat</keyword>
<keyword evidence="3" id="KW-0677">Repeat</keyword>
<evidence type="ECO:0000256" key="1">
    <source>
        <dbReference type="ARBA" id="ARBA00022614"/>
    </source>
</evidence>
<dbReference type="PANTHER" id="PTHR24373:SF370">
    <property type="entry name" value="FISH-LIPS, ISOFORM E"/>
    <property type="match status" value="1"/>
</dbReference>
<dbReference type="SMART" id="SM00365">
    <property type="entry name" value="LRR_SD22"/>
    <property type="match status" value="5"/>
</dbReference>
<sequence length="386" mass="43921">MQLLCILVVFIFITTNFIPSLAGLCRLSKGHQNYTCNGFRFREMTAGGKSNRQRIKRADISDCKEFNVGEEPLRFPNLEVLILSCDIETIHVNGFKNLNRLKELDLGNNSISSLPDGLFQSLGELKKLNLSRNNFEELPRNIFNGLGNLKQLYISDNPISKFDIKALDAVKKLEELSMSNNRLQVVPARLFSKLTKLKSLDLSYNSIEDLGNLFLFTYDLENLNLSHNALTDLSKQNFQSSNLRILDLSSNKLLVILEESFNLNKLEELYLQNNKISSFEVRGIGQNRIPLRHLDLRNNRLVYIEDNLIKVAKYLEILKIEGNPWDCNCYDKIVAASEDISLEISEVYADGELPLCVTGPSSGNECNVDKNNLDYYYNAFEAQLNA</sequence>
<evidence type="ECO:0000256" key="3">
    <source>
        <dbReference type="ARBA" id="ARBA00022737"/>
    </source>
</evidence>
<evidence type="ECO:0000313" key="6">
    <source>
        <dbReference type="Proteomes" id="UP000801492"/>
    </source>
</evidence>
<dbReference type="Gene3D" id="3.80.10.10">
    <property type="entry name" value="Ribonuclease Inhibitor"/>
    <property type="match status" value="2"/>
</dbReference>